<comment type="caution">
    <text evidence="1">The sequence shown here is derived from an EMBL/GenBank/DDBJ whole genome shotgun (WGS) entry which is preliminary data.</text>
</comment>
<dbReference type="PATRIC" id="fig|1195763.3.peg.98"/>
<sequence length="138" mass="15744">MTTAEKILIALRERPLTRPELSIHIVELSGRALLYQLEKLRINGFVAKEGSKRSPRFRLLKEEGLLQPCHCCRIRRPCWQVNGDLCQYCINARGIGAVKPKPAKQPPQALGRKLSMFAKDDACSKRYQPLLRSQKIGY</sequence>
<evidence type="ECO:0000313" key="1">
    <source>
        <dbReference type="EMBL" id="KLV09593.1"/>
    </source>
</evidence>
<organism evidence="1 2">
    <name type="scientific">Photobacterium aquae</name>
    <dbReference type="NCBI Taxonomy" id="1195763"/>
    <lineage>
        <taxon>Bacteria</taxon>
        <taxon>Pseudomonadati</taxon>
        <taxon>Pseudomonadota</taxon>
        <taxon>Gammaproteobacteria</taxon>
        <taxon>Vibrionales</taxon>
        <taxon>Vibrionaceae</taxon>
        <taxon>Photobacterium</taxon>
    </lineage>
</organism>
<dbReference type="Proteomes" id="UP000036097">
    <property type="component" value="Unassembled WGS sequence"/>
</dbReference>
<accession>A0A0J1HD89</accession>
<protein>
    <submittedName>
        <fullName evidence="1">Uncharacterized protein</fullName>
    </submittedName>
</protein>
<dbReference type="EMBL" id="LDOT01000001">
    <property type="protein sequence ID" value="KLV09593.1"/>
    <property type="molecule type" value="Genomic_DNA"/>
</dbReference>
<reference evidence="1 2" key="1">
    <citation type="submission" date="2015-05" db="EMBL/GenBank/DDBJ databases">
        <title>Photobacterium galathea sp. nov.</title>
        <authorList>
            <person name="Machado H."/>
            <person name="Gram L."/>
        </authorList>
    </citation>
    <scope>NUCLEOTIDE SEQUENCE [LARGE SCALE GENOMIC DNA]</scope>
    <source>
        <strain evidence="1 2">CGMCC 1.12159</strain>
    </source>
</reference>
<dbReference type="AlphaFoldDB" id="A0A0J1HD89"/>
<proteinExistence type="predicted"/>
<dbReference type="RefSeq" id="WP_047876880.1">
    <property type="nucleotide sequence ID" value="NZ_LDOT01000001.1"/>
</dbReference>
<evidence type="ECO:0000313" key="2">
    <source>
        <dbReference type="Proteomes" id="UP000036097"/>
    </source>
</evidence>
<gene>
    <name evidence="1" type="ORF">ABT56_00460</name>
</gene>
<name>A0A0J1HD89_9GAMM</name>
<keyword evidence="2" id="KW-1185">Reference proteome</keyword>
<dbReference type="STRING" id="1195763.ABT56_00460"/>
<dbReference type="OrthoDB" id="5832354at2"/>